<name>A0A2I0JLP4_PUNGR</name>
<keyword evidence="2" id="KW-1185">Reference proteome</keyword>
<dbReference type="InterPro" id="IPR043128">
    <property type="entry name" value="Rev_trsase/Diguanyl_cyclase"/>
</dbReference>
<protein>
    <recommendedName>
        <fullName evidence="3">Reverse transcriptase domain-containing protein</fullName>
    </recommendedName>
</protein>
<dbReference type="STRING" id="22663.A0A2I0JLP4"/>
<dbReference type="Gene3D" id="3.30.70.270">
    <property type="match status" value="1"/>
</dbReference>
<comment type="caution">
    <text evidence="1">The sequence shown here is derived from an EMBL/GenBank/DDBJ whole genome shotgun (WGS) entry which is preliminary data.</text>
</comment>
<organism evidence="1 2">
    <name type="scientific">Punica granatum</name>
    <name type="common">Pomegranate</name>
    <dbReference type="NCBI Taxonomy" id="22663"/>
    <lineage>
        <taxon>Eukaryota</taxon>
        <taxon>Viridiplantae</taxon>
        <taxon>Streptophyta</taxon>
        <taxon>Embryophyta</taxon>
        <taxon>Tracheophyta</taxon>
        <taxon>Spermatophyta</taxon>
        <taxon>Magnoliopsida</taxon>
        <taxon>eudicotyledons</taxon>
        <taxon>Gunneridae</taxon>
        <taxon>Pentapetalae</taxon>
        <taxon>rosids</taxon>
        <taxon>malvids</taxon>
        <taxon>Myrtales</taxon>
        <taxon>Lythraceae</taxon>
        <taxon>Punica</taxon>
    </lineage>
</organism>
<evidence type="ECO:0008006" key="3">
    <source>
        <dbReference type="Google" id="ProtNLM"/>
    </source>
</evidence>
<evidence type="ECO:0000313" key="1">
    <source>
        <dbReference type="EMBL" id="PKI57199.1"/>
    </source>
</evidence>
<dbReference type="PANTHER" id="PTHR35046">
    <property type="entry name" value="ZINC KNUCKLE (CCHC-TYPE) FAMILY PROTEIN"/>
    <property type="match status" value="1"/>
</dbReference>
<reference evidence="1 2" key="1">
    <citation type="submission" date="2017-11" db="EMBL/GenBank/DDBJ databases">
        <title>De-novo sequencing of pomegranate (Punica granatum L.) genome.</title>
        <authorList>
            <person name="Akparov Z."/>
            <person name="Amiraslanov A."/>
            <person name="Hajiyeva S."/>
            <person name="Abbasov M."/>
            <person name="Kaur K."/>
            <person name="Hamwieh A."/>
            <person name="Solovyev V."/>
            <person name="Salamov A."/>
            <person name="Braich B."/>
            <person name="Kosarev P."/>
            <person name="Mahmoud A."/>
            <person name="Hajiyev E."/>
            <person name="Babayeva S."/>
            <person name="Izzatullayeva V."/>
            <person name="Mammadov A."/>
            <person name="Mammadov A."/>
            <person name="Sharifova S."/>
            <person name="Ojaghi J."/>
            <person name="Eynullazada K."/>
            <person name="Bayramov B."/>
            <person name="Abdulazimova A."/>
            <person name="Shahmuradov I."/>
        </authorList>
    </citation>
    <scope>NUCLEOTIDE SEQUENCE [LARGE SCALE GENOMIC DNA]</scope>
    <source>
        <strain evidence="2">cv. AG2017</strain>
        <tissue evidence="1">Leaf</tissue>
    </source>
</reference>
<dbReference type="SUPFAM" id="SSF56672">
    <property type="entry name" value="DNA/RNA polymerases"/>
    <property type="match status" value="1"/>
</dbReference>
<dbReference type="Proteomes" id="UP000233551">
    <property type="component" value="Unassembled WGS sequence"/>
</dbReference>
<sequence length="256" mass="29589">MGEIRQAMFSNQPMIEYEDVFPEETPHGLPPIRGIEHQIDFVPGATIPNRSTYRSNPKETKEFQRPVSKFDVVYFDDILVYSKNLDDHKVDEEKVRAIQEWHDPTSVSNVRSFHGLASFYWRFVKDFSSIAAPLTEVIKKNVGFRWGEEQKKIGFGCIRGERDFRRKNVPNCPRGDGPSQFLERINDNAYKLDLLGDDLRTNPFQEEGNDANHSTTSRDPVQVWAQAISWRPIGHEPRDQQISINVIQVIEDSRQG</sequence>
<dbReference type="FunFam" id="3.30.70.270:FF:000020">
    <property type="entry name" value="Transposon Tf2-6 polyprotein-like Protein"/>
    <property type="match status" value="1"/>
</dbReference>
<dbReference type="PANTHER" id="PTHR35046:SF9">
    <property type="entry name" value="RNA-DIRECTED DNA POLYMERASE"/>
    <property type="match status" value="1"/>
</dbReference>
<dbReference type="AlphaFoldDB" id="A0A2I0JLP4"/>
<accession>A0A2I0JLP4</accession>
<dbReference type="InterPro" id="IPR043502">
    <property type="entry name" value="DNA/RNA_pol_sf"/>
</dbReference>
<evidence type="ECO:0000313" key="2">
    <source>
        <dbReference type="Proteomes" id="UP000233551"/>
    </source>
</evidence>
<dbReference type="EMBL" id="PGOL01001525">
    <property type="protein sequence ID" value="PKI57199.1"/>
    <property type="molecule type" value="Genomic_DNA"/>
</dbReference>
<gene>
    <name evidence="1" type="ORF">CRG98_022384</name>
</gene>
<proteinExistence type="predicted"/>